<name>A0A9Q0IQ10_9TELE</name>
<keyword evidence="2 4" id="KW-0119">Carbohydrate metabolism</keyword>
<keyword evidence="1 4" id="KW-0321">Glycogen metabolism</keyword>
<evidence type="ECO:0000259" key="5">
    <source>
        <dbReference type="PROSITE" id="PS51159"/>
    </source>
</evidence>
<dbReference type="PANTHER" id="PTHR12307">
    <property type="entry name" value="PROTEIN PHOSPHATASE 1 REGULATORY SUBUNIT"/>
    <property type="match status" value="1"/>
</dbReference>
<evidence type="ECO:0000256" key="4">
    <source>
        <dbReference type="PIRNR" id="PIRNR038207"/>
    </source>
</evidence>
<comment type="subunit">
    <text evidence="3">Interacts with glycogen, PPP1CC catalytic subunit of PP1 and PYGL. Associates with glycogen particles. Forms complexes with debranching enzyme, glycogen phosphorylase, glycogen synthase and phosphorylase kinase which is necessary for its regulation of PP1 activity.</text>
</comment>
<evidence type="ECO:0000313" key="6">
    <source>
        <dbReference type="EMBL" id="KAJ3604916.1"/>
    </source>
</evidence>
<protein>
    <recommendedName>
        <fullName evidence="4">Protein phosphatase 1 regulatory subunit</fullName>
    </recommendedName>
</protein>
<dbReference type="AlphaFoldDB" id="A0A9Q0IQ10"/>
<accession>A0A9Q0IQ10</accession>
<evidence type="ECO:0000313" key="7">
    <source>
        <dbReference type="Proteomes" id="UP001148018"/>
    </source>
</evidence>
<feature type="domain" description="CBM21" evidence="5">
    <location>
        <begin position="124"/>
        <end position="232"/>
    </location>
</feature>
<dbReference type="GO" id="GO:0000164">
    <property type="term" value="C:protein phosphatase type 1 complex"/>
    <property type="evidence" value="ECO:0007669"/>
    <property type="project" value="TreeGrafter"/>
</dbReference>
<dbReference type="InterPro" id="IPR005036">
    <property type="entry name" value="CBM21_dom"/>
</dbReference>
<dbReference type="InterPro" id="IPR038175">
    <property type="entry name" value="CBM21_dom_sf"/>
</dbReference>
<dbReference type="InterPro" id="IPR017434">
    <property type="entry name" value="Pase-1_reg-su_3B/C/D_met"/>
</dbReference>
<dbReference type="PANTHER" id="PTHR12307:SF13">
    <property type="entry name" value="PROTEIN PHOSPHATASE 1 REGULATORY SUBUNIT 3B"/>
    <property type="match status" value="1"/>
</dbReference>
<sequence length="282" mass="32306">MPIDLVLPLYLSNEETGYRKTPKPCISHAFPFAPLKGFDHIDANNDVLHKNDKNNKKAKKRVSFADHKGLSLTRVKTFSESKDPIEIPLSVRVLTRSAQAHAQVDEDKLVLDFTQPSADYLQFRQQLERCHVGLEHCMLRERTLAGTVRVKNLSFEKSVSVRMTFDTWKSHRNVECAYVQSTYPDTAHDTFSFEARLPDQLGPDEHAEFAVCYRALGGVHWDSNQGKNYRVVWSSRREPCQGRSRLSVLGIHFDRYGSPTCSHGLLPDWPSYGMYQNIAPYY</sequence>
<evidence type="ECO:0000256" key="2">
    <source>
        <dbReference type="ARBA" id="ARBA00023277"/>
    </source>
</evidence>
<dbReference type="GO" id="GO:2001069">
    <property type="term" value="F:glycogen binding"/>
    <property type="evidence" value="ECO:0007669"/>
    <property type="project" value="TreeGrafter"/>
</dbReference>
<proteinExistence type="predicted"/>
<dbReference type="Proteomes" id="UP001148018">
    <property type="component" value="Unassembled WGS sequence"/>
</dbReference>
<gene>
    <name evidence="6" type="ORF">NHX12_026967</name>
</gene>
<dbReference type="GO" id="GO:0008157">
    <property type="term" value="F:protein phosphatase 1 binding"/>
    <property type="evidence" value="ECO:0007669"/>
    <property type="project" value="TreeGrafter"/>
</dbReference>
<dbReference type="GO" id="GO:0005979">
    <property type="term" value="P:regulation of glycogen biosynthetic process"/>
    <property type="evidence" value="ECO:0007669"/>
    <property type="project" value="TreeGrafter"/>
</dbReference>
<keyword evidence="7" id="KW-1185">Reference proteome</keyword>
<dbReference type="PIRSF" id="PIRSF038207">
    <property type="entry name" value="PP1_GT_animal"/>
    <property type="match status" value="1"/>
</dbReference>
<dbReference type="PROSITE" id="PS51159">
    <property type="entry name" value="CBM21"/>
    <property type="match status" value="1"/>
</dbReference>
<dbReference type="EMBL" id="JANIIK010000043">
    <property type="protein sequence ID" value="KAJ3604916.1"/>
    <property type="molecule type" value="Genomic_DNA"/>
</dbReference>
<dbReference type="Gene3D" id="2.60.40.2440">
    <property type="entry name" value="Carbohydrate binding type-21 domain"/>
    <property type="match status" value="1"/>
</dbReference>
<evidence type="ECO:0000256" key="3">
    <source>
        <dbReference type="ARBA" id="ARBA00025949"/>
    </source>
</evidence>
<evidence type="ECO:0000256" key="1">
    <source>
        <dbReference type="ARBA" id="ARBA00022600"/>
    </source>
</evidence>
<dbReference type="GO" id="GO:0005977">
    <property type="term" value="P:glycogen metabolic process"/>
    <property type="evidence" value="ECO:0007669"/>
    <property type="project" value="UniProtKB-KW"/>
</dbReference>
<organism evidence="6 7">
    <name type="scientific">Muraenolepis orangiensis</name>
    <name type="common">Patagonian moray cod</name>
    <dbReference type="NCBI Taxonomy" id="630683"/>
    <lineage>
        <taxon>Eukaryota</taxon>
        <taxon>Metazoa</taxon>
        <taxon>Chordata</taxon>
        <taxon>Craniata</taxon>
        <taxon>Vertebrata</taxon>
        <taxon>Euteleostomi</taxon>
        <taxon>Actinopterygii</taxon>
        <taxon>Neopterygii</taxon>
        <taxon>Teleostei</taxon>
        <taxon>Neoteleostei</taxon>
        <taxon>Acanthomorphata</taxon>
        <taxon>Zeiogadaria</taxon>
        <taxon>Gadariae</taxon>
        <taxon>Gadiformes</taxon>
        <taxon>Muraenolepidoidei</taxon>
        <taxon>Muraenolepididae</taxon>
        <taxon>Muraenolepis</taxon>
    </lineage>
</organism>
<dbReference type="OrthoDB" id="8942186at2759"/>
<dbReference type="InterPro" id="IPR050782">
    <property type="entry name" value="PP1_regulatory_subunit_3"/>
</dbReference>
<dbReference type="Pfam" id="PF03370">
    <property type="entry name" value="CBM_21"/>
    <property type="match status" value="1"/>
</dbReference>
<comment type="caution">
    <text evidence="6">The sequence shown here is derived from an EMBL/GenBank/DDBJ whole genome shotgun (WGS) entry which is preliminary data.</text>
</comment>
<reference evidence="6" key="1">
    <citation type="submission" date="2022-07" db="EMBL/GenBank/DDBJ databases">
        <title>Chromosome-level genome of Muraenolepis orangiensis.</title>
        <authorList>
            <person name="Kim J."/>
        </authorList>
    </citation>
    <scope>NUCLEOTIDE SEQUENCE</scope>
    <source>
        <strain evidence="6">KU_S4_2022</strain>
        <tissue evidence="6">Muscle</tissue>
    </source>
</reference>